<organism evidence="2 3">
    <name type="scientific">Purpureocillium lilacinum</name>
    <name type="common">Paecilomyces lilacinus</name>
    <dbReference type="NCBI Taxonomy" id="33203"/>
    <lineage>
        <taxon>Eukaryota</taxon>
        <taxon>Fungi</taxon>
        <taxon>Dikarya</taxon>
        <taxon>Ascomycota</taxon>
        <taxon>Pezizomycotina</taxon>
        <taxon>Sordariomycetes</taxon>
        <taxon>Hypocreomycetidae</taxon>
        <taxon>Hypocreales</taxon>
        <taxon>Ophiocordycipitaceae</taxon>
        <taxon>Purpureocillium</taxon>
    </lineage>
</organism>
<proteinExistence type="predicted"/>
<dbReference type="Proteomes" id="UP000245956">
    <property type="component" value="Unassembled WGS sequence"/>
</dbReference>
<accession>A0A2U3DQI0</accession>
<dbReference type="InterPro" id="IPR011990">
    <property type="entry name" value="TPR-like_helical_dom_sf"/>
</dbReference>
<evidence type="ECO:0000313" key="3">
    <source>
        <dbReference type="Proteomes" id="UP000245956"/>
    </source>
</evidence>
<gene>
    <name evidence="2" type="ORF">PCL_09593</name>
</gene>
<dbReference type="AlphaFoldDB" id="A0A2U3DQI0"/>
<dbReference type="InterPro" id="IPR024983">
    <property type="entry name" value="CHAT_dom"/>
</dbReference>
<dbReference type="Pfam" id="PF12770">
    <property type="entry name" value="CHAT"/>
    <property type="match status" value="1"/>
</dbReference>
<reference evidence="2 3" key="1">
    <citation type="journal article" date="2016" name="Front. Microbiol.">
        <title>Genome and transcriptome sequences reveal the specific parasitism of the nematophagous Purpureocillium lilacinum 36-1.</title>
        <authorList>
            <person name="Xie J."/>
            <person name="Li S."/>
            <person name="Mo C."/>
            <person name="Xiao X."/>
            <person name="Peng D."/>
            <person name="Wang G."/>
            <person name="Xiao Y."/>
        </authorList>
    </citation>
    <scope>NUCLEOTIDE SEQUENCE [LARGE SCALE GENOMIC DNA]</scope>
    <source>
        <strain evidence="2 3">36-1</strain>
    </source>
</reference>
<evidence type="ECO:0000259" key="1">
    <source>
        <dbReference type="Pfam" id="PF12770"/>
    </source>
</evidence>
<feature type="domain" description="CHAT" evidence="1">
    <location>
        <begin position="759"/>
        <end position="1058"/>
    </location>
</feature>
<name>A0A2U3DQI0_PURLI</name>
<dbReference type="EMBL" id="LCWV01000057">
    <property type="protein sequence ID" value="PWI64512.1"/>
    <property type="molecule type" value="Genomic_DNA"/>
</dbReference>
<sequence>MYSRSFSDDPASSESTGDETVIDQFHDHAVLQFNDYQETHDPVTLRTAVQMAHVSAQLTPPLRSHPRRSEILRAYHNMLLDHFRLTVNPKDMVEALLILNQALDFLPENDPYAKEALNFMVKIYTASPMQIWKLEELESDDSHERELTRSRLLYCASELYFKRFTQLQRMEDLTEGCRALTMALEHTPCDNDDQLLWFCRLAFMLQIGYDRSGNLSLLTESIKVCQNALDAASDGGDGEDKAAILDLYANALQSRSKRTASTEDLGMAISLSLDAVGAATESRSKVQNLNNLSNRLEDRFDRMGRVEDLREAIDLNRSALQYDQDPFLLSVTKHNTGIKLVKLHTIDGQDAKLEEGLTLLNGAVSSMPSIGDVPAHWLNSVSFAYRRRYQRHGDSEDLDTAIQYQTKVMENLSRQHRTWPGYSDSMAWLLRERAERTRNRDDLNAALAFVQHAAETVPEDHVHQSPILFSLARLYSLAHTFDFGGRIEITVDGARWTPPWEEQAIDLYFRCLKDQLGDPTSRMAAAAQLMVIFRDRGEYSRGVEVGVQVLGVLHKTNTRSLGPDDQQRVAADFSEFAVETCALSIQAGDGPARALELLELGRGVILGLLIEDRGDISELAAAYPAQAAHLDKLRDEISQPASIELGVESRQDLVFRRDRQVKEFDEVLHEIRKLPGQERFFRGPTAEELQSRAADGSIVVVNIADQRSDAILVSQSDIRLLRLPALEKEQVQNWIKKEPTRWRTRREKGPKNNLYRGFLDWLWKACVEPILTALHLLDEPPAIVLPRIWWIGAGLASFLPFHAAGDHSPGSKANAYTYIISSYTPTVRALSYARERASALRKLAVKKPELLVVLMPTTPDVEGEAVASLTVTDELSAITDAVTPSHSVQPLEHPSCKDVLEQLTHCDMVHFACHGVSETRNPSNSYLILQRPGEQPESPLVADKLTVQDISRAVLGRSRIAYLSACSTAENRAEKLVDEVIHLASGFQVAGFPHVIGALWPSDDQVSVKVAETFYQRISAAHPADDRSIASALREAVMAVRARFPRQPLIWAQYVHIGV</sequence>
<dbReference type="Gene3D" id="1.25.40.10">
    <property type="entry name" value="Tetratricopeptide repeat domain"/>
    <property type="match status" value="1"/>
</dbReference>
<evidence type="ECO:0000313" key="2">
    <source>
        <dbReference type="EMBL" id="PWI64512.1"/>
    </source>
</evidence>
<protein>
    <recommendedName>
        <fullName evidence="1">CHAT domain-containing protein</fullName>
    </recommendedName>
</protein>
<comment type="caution">
    <text evidence="2">The sequence shown here is derived from an EMBL/GenBank/DDBJ whole genome shotgun (WGS) entry which is preliminary data.</text>
</comment>